<evidence type="ECO:0000313" key="6">
    <source>
        <dbReference type="Proteomes" id="UP000225608"/>
    </source>
</evidence>
<sequence length="334" mass="36383">MDCDGYPRVPMPLMCTAFVPGQIDAAVAGISDPDSRTIATAEALYFRGQATLAAKTARPYLDATNPALRYSACFICGYASLSLNRIADARRCLAGILDAPTDEESLAVHAMHILFASAASVLLHLPSPYSAEEFYPLAAHLPEGLRLFASYVMAHALYLHGEYGRSLGMAENALIMKQGSYPISELFLHLAASMACMSLKDIDAAKTHFGAAWNIARPDGLIELIGEHHGLLQGLIEACLKTQYPDDFARIIEITYRFSYGWRRIHNPDSGEDVADDLTTTEFTMAMLACRGWTNAEIAHHMGVSPGTVKNRLSGVYAKLGIGTRAELVTHMLR</sequence>
<dbReference type="CDD" id="cd06170">
    <property type="entry name" value="LuxR_C_like"/>
    <property type="match status" value="1"/>
</dbReference>
<reference evidence="5 6" key="1">
    <citation type="submission" date="2017-10" db="EMBL/GenBank/DDBJ databases">
        <title>Complete genome sequence of Collinsella aerofaciens isolated from the gut of a healthy adult Indian.</title>
        <authorList>
            <person name="Bag S."/>
            <person name="Ghosh T.S."/>
            <person name="Das B."/>
        </authorList>
    </citation>
    <scope>NUCLEOTIDE SEQUENCE [LARGE SCALE GENOMIC DNA]</scope>
    <source>
        <strain evidence="6">indica</strain>
    </source>
</reference>
<feature type="domain" description="HTH luxR-type" evidence="4">
    <location>
        <begin position="271"/>
        <end position="334"/>
    </location>
</feature>
<keyword evidence="2" id="KW-0238">DNA-binding</keyword>
<dbReference type="GO" id="GO:0006355">
    <property type="term" value="P:regulation of DNA-templated transcription"/>
    <property type="evidence" value="ECO:0007669"/>
    <property type="project" value="InterPro"/>
</dbReference>
<dbReference type="PROSITE" id="PS50043">
    <property type="entry name" value="HTH_LUXR_2"/>
    <property type="match status" value="1"/>
</dbReference>
<dbReference type="EMBL" id="CP024160">
    <property type="protein sequence ID" value="ATP53084.1"/>
    <property type="molecule type" value="Genomic_DNA"/>
</dbReference>
<dbReference type="RefSeq" id="WP_099431318.1">
    <property type="nucleotide sequence ID" value="NZ_CP024160.1"/>
</dbReference>
<evidence type="ECO:0000313" key="5">
    <source>
        <dbReference type="EMBL" id="ATP53084.1"/>
    </source>
</evidence>
<dbReference type="InterPro" id="IPR016032">
    <property type="entry name" value="Sig_transdc_resp-reg_C-effctor"/>
</dbReference>
<evidence type="ECO:0000256" key="2">
    <source>
        <dbReference type="ARBA" id="ARBA00023125"/>
    </source>
</evidence>
<evidence type="ECO:0000256" key="1">
    <source>
        <dbReference type="ARBA" id="ARBA00023015"/>
    </source>
</evidence>
<dbReference type="KEGG" id="caer:CSV91_00095"/>
<dbReference type="Pfam" id="PF00196">
    <property type="entry name" value="GerE"/>
    <property type="match status" value="1"/>
</dbReference>
<protein>
    <submittedName>
        <fullName evidence="5">Helix-turn-helix transcriptional regulator</fullName>
    </submittedName>
</protein>
<proteinExistence type="predicted"/>
<dbReference type="Proteomes" id="UP000225608">
    <property type="component" value="Chromosome"/>
</dbReference>
<name>A0A2D1TUW3_9ACTN</name>
<dbReference type="PANTHER" id="PTHR44688">
    <property type="entry name" value="DNA-BINDING TRANSCRIPTIONAL ACTIVATOR DEVR_DOSR"/>
    <property type="match status" value="1"/>
</dbReference>
<keyword evidence="3" id="KW-0804">Transcription</keyword>
<evidence type="ECO:0000259" key="4">
    <source>
        <dbReference type="PROSITE" id="PS50043"/>
    </source>
</evidence>
<dbReference type="InterPro" id="IPR036388">
    <property type="entry name" value="WH-like_DNA-bd_sf"/>
</dbReference>
<accession>A0A2D1TUW3</accession>
<dbReference type="InterPro" id="IPR000792">
    <property type="entry name" value="Tscrpt_reg_LuxR_C"/>
</dbReference>
<gene>
    <name evidence="5" type="ORF">CSV91_00095</name>
</gene>
<dbReference type="SUPFAM" id="SSF46894">
    <property type="entry name" value="C-terminal effector domain of the bipartite response regulators"/>
    <property type="match status" value="1"/>
</dbReference>
<dbReference type="Gene3D" id="1.10.10.10">
    <property type="entry name" value="Winged helix-like DNA-binding domain superfamily/Winged helix DNA-binding domain"/>
    <property type="match status" value="1"/>
</dbReference>
<keyword evidence="1" id="KW-0805">Transcription regulation</keyword>
<organism evidence="5 6">
    <name type="scientific">Collinsella aerofaciens</name>
    <dbReference type="NCBI Taxonomy" id="74426"/>
    <lineage>
        <taxon>Bacteria</taxon>
        <taxon>Bacillati</taxon>
        <taxon>Actinomycetota</taxon>
        <taxon>Coriobacteriia</taxon>
        <taxon>Coriobacteriales</taxon>
        <taxon>Coriobacteriaceae</taxon>
        <taxon>Collinsella</taxon>
    </lineage>
</organism>
<evidence type="ECO:0000256" key="3">
    <source>
        <dbReference type="ARBA" id="ARBA00023163"/>
    </source>
</evidence>
<dbReference type="PANTHER" id="PTHR44688:SF16">
    <property type="entry name" value="DNA-BINDING TRANSCRIPTIONAL ACTIVATOR DEVR_DOSR"/>
    <property type="match status" value="1"/>
</dbReference>
<dbReference type="PRINTS" id="PR00038">
    <property type="entry name" value="HTHLUXR"/>
</dbReference>
<dbReference type="GO" id="GO:0003677">
    <property type="term" value="F:DNA binding"/>
    <property type="evidence" value="ECO:0007669"/>
    <property type="project" value="UniProtKB-KW"/>
</dbReference>
<dbReference type="SMART" id="SM00421">
    <property type="entry name" value="HTH_LUXR"/>
    <property type="match status" value="1"/>
</dbReference>
<dbReference type="AlphaFoldDB" id="A0A2D1TUW3"/>